<protein>
    <submittedName>
        <fullName evidence="1">Uncharacterized protein</fullName>
    </submittedName>
</protein>
<name>A0ACD0NZS3_9BASI</name>
<reference evidence="1 2" key="1">
    <citation type="journal article" date="2018" name="Mol. Biol. Evol.">
        <title>Broad Genomic Sampling Reveals a Smut Pathogenic Ancestry of the Fungal Clade Ustilaginomycotina.</title>
        <authorList>
            <person name="Kijpornyongpan T."/>
            <person name="Mondo S.J."/>
            <person name="Barry K."/>
            <person name="Sandor L."/>
            <person name="Lee J."/>
            <person name="Lipzen A."/>
            <person name="Pangilinan J."/>
            <person name="LaButti K."/>
            <person name="Hainaut M."/>
            <person name="Henrissat B."/>
            <person name="Grigoriev I.V."/>
            <person name="Spatafora J.W."/>
            <person name="Aime M.C."/>
        </authorList>
    </citation>
    <scope>NUCLEOTIDE SEQUENCE [LARGE SCALE GENOMIC DNA]</scope>
    <source>
        <strain evidence="1 2">SA 807</strain>
    </source>
</reference>
<proteinExistence type="predicted"/>
<gene>
    <name evidence="1" type="ORF">IE53DRAFT_58176</name>
</gene>
<dbReference type="Proteomes" id="UP000245626">
    <property type="component" value="Unassembled WGS sequence"/>
</dbReference>
<sequence length="147" mass="16165">MKTKRNHFARQRNENEISLHGGGSQQIESSSTVRQYQVKRRGMRRGRRTNPLPTSSSSFDLAGCQACCLPNRQQCTDRGLGGLSAPASRPSPPSPCPFFSSDRPKNPVNALRLPLPLPPLEPLINTHRPPFAPLALVQPTSANKMKT</sequence>
<accession>A0ACD0NZS3</accession>
<evidence type="ECO:0000313" key="1">
    <source>
        <dbReference type="EMBL" id="PWN51240.1"/>
    </source>
</evidence>
<organism evidence="1 2">
    <name type="scientific">Violaceomyces palustris</name>
    <dbReference type="NCBI Taxonomy" id="1673888"/>
    <lineage>
        <taxon>Eukaryota</taxon>
        <taxon>Fungi</taxon>
        <taxon>Dikarya</taxon>
        <taxon>Basidiomycota</taxon>
        <taxon>Ustilaginomycotina</taxon>
        <taxon>Ustilaginomycetes</taxon>
        <taxon>Violaceomycetales</taxon>
        <taxon>Violaceomycetaceae</taxon>
        <taxon>Violaceomyces</taxon>
    </lineage>
</organism>
<dbReference type="EMBL" id="KZ819859">
    <property type="protein sequence ID" value="PWN51240.1"/>
    <property type="molecule type" value="Genomic_DNA"/>
</dbReference>
<keyword evidence="2" id="KW-1185">Reference proteome</keyword>
<evidence type="ECO:0000313" key="2">
    <source>
        <dbReference type="Proteomes" id="UP000245626"/>
    </source>
</evidence>